<keyword evidence="3" id="KW-1185">Reference proteome</keyword>
<dbReference type="RefSeq" id="XP_030831778.1">
    <property type="nucleotide sequence ID" value="XM_030975918.1"/>
</dbReference>
<dbReference type="InParanoid" id="A0A7M7N604"/>
<protein>
    <submittedName>
        <fullName evidence="2">Uncharacterized protein</fullName>
    </submittedName>
</protein>
<name>A0A7M7N604_STRPU</name>
<evidence type="ECO:0000256" key="1">
    <source>
        <dbReference type="SAM" id="SignalP"/>
    </source>
</evidence>
<dbReference type="GeneID" id="105442769"/>
<reference evidence="2" key="2">
    <citation type="submission" date="2021-01" db="UniProtKB">
        <authorList>
            <consortium name="EnsemblMetazoa"/>
        </authorList>
    </citation>
    <scope>IDENTIFICATION</scope>
</reference>
<accession>A0A7M7N604</accession>
<organism evidence="2 3">
    <name type="scientific">Strongylocentrotus purpuratus</name>
    <name type="common">Purple sea urchin</name>
    <dbReference type="NCBI Taxonomy" id="7668"/>
    <lineage>
        <taxon>Eukaryota</taxon>
        <taxon>Metazoa</taxon>
        <taxon>Echinodermata</taxon>
        <taxon>Eleutherozoa</taxon>
        <taxon>Echinozoa</taxon>
        <taxon>Echinoidea</taxon>
        <taxon>Euechinoidea</taxon>
        <taxon>Echinacea</taxon>
        <taxon>Camarodonta</taxon>
        <taxon>Echinidea</taxon>
        <taxon>Strongylocentrotidae</taxon>
        <taxon>Strongylocentrotus</taxon>
    </lineage>
</organism>
<evidence type="ECO:0000313" key="2">
    <source>
        <dbReference type="EnsemblMetazoa" id="XP_030831778"/>
    </source>
</evidence>
<feature type="signal peptide" evidence="1">
    <location>
        <begin position="1"/>
        <end position="21"/>
    </location>
</feature>
<proteinExistence type="predicted"/>
<keyword evidence="1" id="KW-0732">Signal</keyword>
<feature type="chain" id="PRO_5029721510" evidence="1">
    <location>
        <begin position="22"/>
        <end position="167"/>
    </location>
</feature>
<dbReference type="EnsemblMetazoa" id="XM_030975918">
    <property type="protein sequence ID" value="XP_030831778"/>
    <property type="gene ID" value="LOC105442769"/>
</dbReference>
<sequence length="167" mass="18529">MKWIILIALGVLGSMATLVLTAELGHTENNGFQEDDGDTLEEDYRQFIDNDPDVEEMINKIGDIMLDNWFKKAGHSMSRWFKKAGHDTKKWIKKAVPDAGKWIKKAVPVAVSVLKKGCKLVNAIPSGELVPRMKESLRSQGISEEELSEEQAAAVYKGVKDACQVIG</sequence>
<dbReference type="OMA" id="KFACHAI"/>
<dbReference type="KEGG" id="spu:105442769"/>
<dbReference type="AlphaFoldDB" id="A0A7M7N604"/>
<evidence type="ECO:0000313" key="3">
    <source>
        <dbReference type="Proteomes" id="UP000007110"/>
    </source>
</evidence>
<reference evidence="3" key="1">
    <citation type="submission" date="2015-02" db="EMBL/GenBank/DDBJ databases">
        <title>Genome sequencing for Strongylocentrotus purpuratus.</title>
        <authorList>
            <person name="Murali S."/>
            <person name="Liu Y."/>
            <person name="Vee V."/>
            <person name="English A."/>
            <person name="Wang M."/>
            <person name="Skinner E."/>
            <person name="Han Y."/>
            <person name="Muzny D.M."/>
            <person name="Worley K.C."/>
            <person name="Gibbs R.A."/>
        </authorList>
    </citation>
    <scope>NUCLEOTIDE SEQUENCE</scope>
</reference>
<dbReference type="Proteomes" id="UP000007110">
    <property type="component" value="Unassembled WGS sequence"/>
</dbReference>